<evidence type="ECO:0000259" key="3">
    <source>
        <dbReference type="Pfam" id="PF02638"/>
    </source>
</evidence>
<dbReference type="PANTHER" id="PTHR43405:SF1">
    <property type="entry name" value="GLYCOSYL HYDROLASE DIGH"/>
    <property type="match status" value="1"/>
</dbReference>
<dbReference type="InterPro" id="IPR052177">
    <property type="entry name" value="Divisome_Glycosyl_Hydrolase"/>
</dbReference>
<keyword evidence="5" id="KW-1185">Reference proteome</keyword>
<dbReference type="Gene3D" id="3.20.20.80">
    <property type="entry name" value="Glycosidases"/>
    <property type="match status" value="1"/>
</dbReference>
<dbReference type="RefSeq" id="WP_200761634.1">
    <property type="nucleotide sequence ID" value="NZ_CP036425.1"/>
</dbReference>
<dbReference type="InterPro" id="IPR017853">
    <property type="entry name" value="GH"/>
</dbReference>
<evidence type="ECO:0000313" key="4">
    <source>
        <dbReference type="EMBL" id="QDU33274.1"/>
    </source>
</evidence>
<organism evidence="4 5">
    <name type="scientific">Poriferisphaera corsica</name>
    <dbReference type="NCBI Taxonomy" id="2528020"/>
    <lineage>
        <taxon>Bacteria</taxon>
        <taxon>Pseudomonadati</taxon>
        <taxon>Planctomycetota</taxon>
        <taxon>Phycisphaerae</taxon>
        <taxon>Phycisphaerales</taxon>
        <taxon>Phycisphaeraceae</taxon>
        <taxon>Poriferisphaera</taxon>
    </lineage>
</organism>
<evidence type="ECO:0000256" key="2">
    <source>
        <dbReference type="SAM" id="SignalP"/>
    </source>
</evidence>
<dbReference type="SUPFAM" id="SSF51445">
    <property type="entry name" value="(Trans)glycosidases"/>
    <property type="match status" value="1"/>
</dbReference>
<reference evidence="4 5" key="1">
    <citation type="submission" date="2019-02" db="EMBL/GenBank/DDBJ databases">
        <title>Deep-cultivation of Planctomycetes and their phenomic and genomic characterization uncovers novel biology.</title>
        <authorList>
            <person name="Wiegand S."/>
            <person name="Jogler M."/>
            <person name="Boedeker C."/>
            <person name="Pinto D."/>
            <person name="Vollmers J."/>
            <person name="Rivas-Marin E."/>
            <person name="Kohn T."/>
            <person name="Peeters S.H."/>
            <person name="Heuer A."/>
            <person name="Rast P."/>
            <person name="Oberbeckmann S."/>
            <person name="Bunk B."/>
            <person name="Jeske O."/>
            <person name="Meyerdierks A."/>
            <person name="Storesund J.E."/>
            <person name="Kallscheuer N."/>
            <person name="Luecker S."/>
            <person name="Lage O.M."/>
            <person name="Pohl T."/>
            <person name="Merkel B.J."/>
            <person name="Hornburger P."/>
            <person name="Mueller R.-W."/>
            <person name="Bruemmer F."/>
            <person name="Labrenz M."/>
            <person name="Spormann A.M."/>
            <person name="Op den Camp H."/>
            <person name="Overmann J."/>
            <person name="Amann R."/>
            <person name="Jetten M.S.M."/>
            <person name="Mascher T."/>
            <person name="Medema M.H."/>
            <person name="Devos D.P."/>
            <person name="Kaster A.-K."/>
            <person name="Ovreas L."/>
            <person name="Rohde M."/>
            <person name="Galperin M.Y."/>
            <person name="Jogler C."/>
        </authorList>
    </citation>
    <scope>NUCLEOTIDE SEQUENCE [LARGE SCALE GENOMIC DNA]</scope>
    <source>
        <strain evidence="4 5">KS4</strain>
    </source>
</reference>
<dbReference type="EMBL" id="CP036425">
    <property type="protein sequence ID" value="QDU33274.1"/>
    <property type="molecule type" value="Genomic_DNA"/>
</dbReference>
<dbReference type="Proteomes" id="UP000317369">
    <property type="component" value="Chromosome"/>
</dbReference>
<protein>
    <recommendedName>
        <fullName evidence="3">Glycosyl hydrolase-like 10 domain-containing protein</fullName>
    </recommendedName>
</protein>
<feature type="domain" description="Glycosyl hydrolase-like 10" evidence="3">
    <location>
        <begin position="35"/>
        <end position="320"/>
    </location>
</feature>
<keyword evidence="1 2" id="KW-0732">Signal</keyword>
<gene>
    <name evidence="4" type="ORF">KS4_13200</name>
</gene>
<dbReference type="Pfam" id="PF02638">
    <property type="entry name" value="GHL10"/>
    <property type="match status" value="1"/>
</dbReference>
<sequence precursor="true">MKFSILSQFLLSIVVFALVCTATASILNAADIQSEVRGTWLTTTANNNIETPSATARSMRRLKDLGLNTVYVEVWKNGYTQFPSNTMHELIGVERKPELMPGKQGPSQREMAGRPRDLLSETLIHAHRNGLVYIAWFEYGFMAAYKDSHPELRKQYSEWLTLTKEGKQVSRQNQFVWMNPLRPESRNLLLNIIKESVIRYDLDGVQLDDRIAWPTSMGYDPYTQKIYAQEHNGKLPPANEHDPEWIAWRSKKVTEFAEDFYRELKTIRPNLIVSISPAVYPWSFEHYACDWKAWSDQGLMDEFVPQAYRTSFSSFKPTWEEQVATAGKRKSDLIAGLRVVGTGAPTSWPDMKKKIQQVRDSGAAGHCYWFSKAVLELYPEQIAAFYKDSPVAKHPKLPADWRPGSIALKRDGRYWKGSVPADANYRIIVQHGTVWAEQDIRAFEAGPISLSDIKADAVELLVDRR</sequence>
<proteinExistence type="predicted"/>
<dbReference type="AlphaFoldDB" id="A0A517YSS9"/>
<feature type="chain" id="PRO_5022021596" description="Glycosyl hydrolase-like 10 domain-containing protein" evidence="2">
    <location>
        <begin position="30"/>
        <end position="465"/>
    </location>
</feature>
<name>A0A517YSS9_9BACT</name>
<accession>A0A517YSS9</accession>
<evidence type="ECO:0000313" key="5">
    <source>
        <dbReference type="Proteomes" id="UP000317369"/>
    </source>
</evidence>
<dbReference type="InterPro" id="IPR003790">
    <property type="entry name" value="GHL10"/>
</dbReference>
<evidence type="ECO:0000256" key="1">
    <source>
        <dbReference type="ARBA" id="ARBA00022729"/>
    </source>
</evidence>
<feature type="signal peptide" evidence="2">
    <location>
        <begin position="1"/>
        <end position="29"/>
    </location>
</feature>
<dbReference type="KEGG" id="pcor:KS4_13200"/>
<dbReference type="PANTHER" id="PTHR43405">
    <property type="entry name" value="GLYCOSYL HYDROLASE DIGH"/>
    <property type="match status" value="1"/>
</dbReference>